<dbReference type="Pfam" id="PF01657">
    <property type="entry name" value="Stress-antifung"/>
    <property type="match status" value="1"/>
</dbReference>
<dbReference type="InterPro" id="IPR017441">
    <property type="entry name" value="Protein_kinase_ATP_BS"/>
</dbReference>
<evidence type="ECO:0000256" key="1">
    <source>
        <dbReference type="ARBA" id="ARBA00004167"/>
    </source>
</evidence>
<dbReference type="GO" id="GO:0004674">
    <property type="term" value="F:protein serine/threonine kinase activity"/>
    <property type="evidence" value="ECO:0007669"/>
    <property type="project" value="UniProtKB-KW"/>
</dbReference>
<evidence type="ECO:0000256" key="4">
    <source>
        <dbReference type="ARBA" id="ARBA00022692"/>
    </source>
</evidence>
<keyword evidence="13" id="KW-0325">Glycoprotein</keyword>
<evidence type="ECO:0000256" key="15">
    <source>
        <dbReference type="SAM" id="Phobius"/>
    </source>
</evidence>
<dbReference type="InterPro" id="IPR011009">
    <property type="entry name" value="Kinase-like_dom_sf"/>
</dbReference>
<dbReference type="Gramene" id="AUR62022039-RA">
    <property type="protein sequence ID" value="AUR62022039-RA:cds"/>
    <property type="gene ID" value="AUR62022039"/>
</dbReference>
<dbReference type="EnsemblPlants" id="AUR62022039-RA">
    <property type="protein sequence ID" value="AUR62022039-RA:cds"/>
    <property type="gene ID" value="AUR62022039"/>
</dbReference>
<evidence type="ECO:0000313" key="18">
    <source>
        <dbReference type="EnsemblPlants" id="AUR62022039-RA:cds"/>
    </source>
</evidence>
<dbReference type="Gene3D" id="3.30.200.20">
    <property type="entry name" value="Phosphorylase Kinase, domain 1"/>
    <property type="match status" value="1"/>
</dbReference>
<dbReference type="PANTHER" id="PTHR27002:SF1050">
    <property type="entry name" value="CYSTEINE-RICH RECEPTOR-LIKE PROTEIN KINASE 5"/>
    <property type="match status" value="1"/>
</dbReference>
<dbReference type="SUPFAM" id="SSF56112">
    <property type="entry name" value="Protein kinase-like (PK-like)"/>
    <property type="match status" value="1"/>
</dbReference>
<dbReference type="InterPro" id="IPR038408">
    <property type="entry name" value="GNK2_sf"/>
</dbReference>
<evidence type="ECO:0000256" key="9">
    <source>
        <dbReference type="ARBA" id="ARBA00022840"/>
    </source>
</evidence>
<keyword evidence="3" id="KW-0808">Transferase</keyword>
<keyword evidence="5" id="KW-0732">Signal</keyword>
<name>A0A803M257_CHEQI</name>
<dbReference type="GO" id="GO:0042742">
    <property type="term" value="P:defense response to bacterium"/>
    <property type="evidence" value="ECO:0007669"/>
    <property type="project" value="TreeGrafter"/>
</dbReference>
<evidence type="ECO:0000256" key="8">
    <source>
        <dbReference type="ARBA" id="ARBA00022777"/>
    </source>
</evidence>
<evidence type="ECO:0000256" key="14">
    <source>
        <dbReference type="PROSITE-ProRule" id="PRU10141"/>
    </source>
</evidence>
<dbReference type="GO" id="GO:0005524">
    <property type="term" value="F:ATP binding"/>
    <property type="evidence" value="ECO:0007669"/>
    <property type="project" value="UniProtKB-UniRule"/>
</dbReference>
<dbReference type="PROSITE" id="PS00107">
    <property type="entry name" value="PROTEIN_KINASE_ATP"/>
    <property type="match status" value="1"/>
</dbReference>
<keyword evidence="10 15" id="KW-1133">Transmembrane helix</keyword>
<dbReference type="InterPro" id="IPR001245">
    <property type="entry name" value="Ser-Thr/Tyr_kinase_cat_dom"/>
</dbReference>
<dbReference type="Pfam" id="PF07714">
    <property type="entry name" value="PK_Tyr_Ser-Thr"/>
    <property type="match status" value="1"/>
</dbReference>
<feature type="domain" description="Protein kinase" evidence="16">
    <location>
        <begin position="186"/>
        <end position="264"/>
    </location>
</feature>
<dbReference type="InterPro" id="IPR002902">
    <property type="entry name" value="GNK2"/>
</dbReference>
<dbReference type="PANTHER" id="PTHR27002">
    <property type="entry name" value="RECEPTOR-LIKE SERINE/THREONINE-PROTEIN KINASE SD1-8"/>
    <property type="match status" value="1"/>
</dbReference>
<feature type="binding site" evidence="14">
    <location>
        <position position="214"/>
    </location>
    <ligand>
        <name>ATP</name>
        <dbReference type="ChEBI" id="CHEBI:30616"/>
    </ligand>
</feature>
<dbReference type="OMA" id="LAVWIGQ"/>
<dbReference type="PROSITE" id="PS50011">
    <property type="entry name" value="PROTEIN_KINASE_DOM"/>
    <property type="match status" value="1"/>
</dbReference>
<evidence type="ECO:0000259" key="17">
    <source>
        <dbReference type="PROSITE" id="PS51473"/>
    </source>
</evidence>
<organism evidence="18 19">
    <name type="scientific">Chenopodium quinoa</name>
    <name type="common">Quinoa</name>
    <dbReference type="NCBI Taxonomy" id="63459"/>
    <lineage>
        <taxon>Eukaryota</taxon>
        <taxon>Viridiplantae</taxon>
        <taxon>Streptophyta</taxon>
        <taxon>Embryophyta</taxon>
        <taxon>Tracheophyta</taxon>
        <taxon>Spermatophyta</taxon>
        <taxon>Magnoliopsida</taxon>
        <taxon>eudicotyledons</taxon>
        <taxon>Gunneridae</taxon>
        <taxon>Pentapetalae</taxon>
        <taxon>Caryophyllales</taxon>
        <taxon>Chenopodiaceae</taxon>
        <taxon>Chenopodioideae</taxon>
        <taxon>Atripliceae</taxon>
        <taxon>Chenopodium</taxon>
    </lineage>
</organism>
<dbReference type="Proteomes" id="UP000596660">
    <property type="component" value="Unplaced"/>
</dbReference>
<dbReference type="PROSITE" id="PS51473">
    <property type="entry name" value="GNK2"/>
    <property type="match status" value="1"/>
</dbReference>
<reference evidence="18" key="2">
    <citation type="submission" date="2021-03" db="UniProtKB">
        <authorList>
            <consortium name="EnsemblPlants"/>
        </authorList>
    </citation>
    <scope>IDENTIFICATION</scope>
</reference>
<feature type="transmembrane region" description="Helical" evidence="15">
    <location>
        <begin position="124"/>
        <end position="146"/>
    </location>
</feature>
<evidence type="ECO:0000256" key="6">
    <source>
        <dbReference type="ARBA" id="ARBA00022737"/>
    </source>
</evidence>
<keyword evidence="2" id="KW-0723">Serine/threonine-protein kinase</keyword>
<evidence type="ECO:0000256" key="10">
    <source>
        <dbReference type="ARBA" id="ARBA00022989"/>
    </source>
</evidence>
<comment type="subcellular location">
    <subcellularLocation>
        <location evidence="1">Membrane</location>
        <topology evidence="1">Single-pass membrane protein</topology>
    </subcellularLocation>
</comment>
<dbReference type="FunFam" id="3.30.200.20:FF:000142">
    <property type="entry name" value="Cysteine-rich receptor-like protein kinase 10"/>
    <property type="match status" value="1"/>
</dbReference>
<dbReference type="GO" id="GO:0005886">
    <property type="term" value="C:plasma membrane"/>
    <property type="evidence" value="ECO:0007669"/>
    <property type="project" value="TreeGrafter"/>
</dbReference>
<keyword evidence="6" id="KW-0677">Repeat</keyword>
<dbReference type="Gene3D" id="3.30.430.20">
    <property type="entry name" value="Gnk2 domain, C-X8-C-X2-C motif"/>
    <property type="match status" value="1"/>
</dbReference>
<proteinExistence type="predicted"/>
<keyword evidence="11 15" id="KW-0472">Membrane</keyword>
<evidence type="ECO:0000259" key="16">
    <source>
        <dbReference type="PROSITE" id="PS50011"/>
    </source>
</evidence>
<evidence type="ECO:0000256" key="7">
    <source>
        <dbReference type="ARBA" id="ARBA00022741"/>
    </source>
</evidence>
<keyword evidence="8" id="KW-0418">Kinase</keyword>
<dbReference type="InterPro" id="IPR000719">
    <property type="entry name" value="Prot_kinase_dom"/>
</dbReference>
<keyword evidence="12" id="KW-0675">Receptor</keyword>
<sequence>MLLNRIVGYNDVPTIPSNGIQAFLDERNKTMNDLAPLVSNSSMKYGNKTGDVTSSLKYYAMAQCTPDLTSDDCNQCLSNGISQLQTRIGTWVLLPSCNVRFDLTVMNETATTIHEGKRKNTAKVIIAIVIPVVVISAVILALGICYKIKKSKKYNTLHARSASQDFAMIESLQYDVATLQLATNNFSDENKVGEGGFGGVYKGIMPDGQEIAVKRLSKGSYQGEEEFKNEVLLVAKLQHRNLVRLLGFCLNWRGDDSSVRIRCQ</sequence>
<reference evidence="18" key="1">
    <citation type="journal article" date="2017" name="Nature">
        <title>The genome of Chenopodium quinoa.</title>
        <authorList>
            <person name="Jarvis D.E."/>
            <person name="Ho Y.S."/>
            <person name="Lightfoot D.J."/>
            <person name="Schmoeckel S.M."/>
            <person name="Li B."/>
            <person name="Borm T.J.A."/>
            <person name="Ohyanagi H."/>
            <person name="Mineta K."/>
            <person name="Michell C.T."/>
            <person name="Saber N."/>
            <person name="Kharbatia N.M."/>
            <person name="Rupper R.R."/>
            <person name="Sharp A.R."/>
            <person name="Dally N."/>
            <person name="Boughton B.A."/>
            <person name="Woo Y.H."/>
            <person name="Gao G."/>
            <person name="Schijlen E.G.W.M."/>
            <person name="Guo X."/>
            <person name="Momin A.A."/>
            <person name="Negrao S."/>
            <person name="Al-Babili S."/>
            <person name="Gehring C."/>
            <person name="Roessner U."/>
            <person name="Jung C."/>
            <person name="Murphy K."/>
            <person name="Arold S.T."/>
            <person name="Gojobori T."/>
            <person name="van der Linden C.G."/>
            <person name="van Loo E.N."/>
            <person name="Jellen E.N."/>
            <person name="Maughan P.J."/>
            <person name="Tester M."/>
        </authorList>
    </citation>
    <scope>NUCLEOTIDE SEQUENCE [LARGE SCALE GENOMIC DNA]</scope>
    <source>
        <strain evidence="18">cv. PI 614886</strain>
    </source>
</reference>
<feature type="domain" description="Gnk2-homologous" evidence="17">
    <location>
        <begin position="3"/>
        <end position="106"/>
    </location>
</feature>
<evidence type="ECO:0000256" key="5">
    <source>
        <dbReference type="ARBA" id="ARBA00022729"/>
    </source>
</evidence>
<evidence type="ECO:0000256" key="2">
    <source>
        <dbReference type="ARBA" id="ARBA00022527"/>
    </source>
</evidence>
<accession>A0A803M257</accession>
<evidence type="ECO:0000256" key="13">
    <source>
        <dbReference type="ARBA" id="ARBA00023180"/>
    </source>
</evidence>
<keyword evidence="9 14" id="KW-0067">ATP-binding</keyword>
<keyword evidence="4 15" id="KW-0812">Transmembrane</keyword>
<evidence type="ECO:0000256" key="12">
    <source>
        <dbReference type="ARBA" id="ARBA00023170"/>
    </source>
</evidence>
<dbReference type="CDD" id="cd23509">
    <property type="entry name" value="Gnk2-like"/>
    <property type="match status" value="1"/>
</dbReference>
<keyword evidence="19" id="KW-1185">Reference proteome</keyword>
<evidence type="ECO:0000313" key="19">
    <source>
        <dbReference type="Proteomes" id="UP000596660"/>
    </source>
</evidence>
<protein>
    <submittedName>
        <fullName evidence="18">Uncharacterized protein</fullName>
    </submittedName>
</protein>
<evidence type="ECO:0000256" key="11">
    <source>
        <dbReference type="ARBA" id="ARBA00023136"/>
    </source>
</evidence>
<evidence type="ECO:0000256" key="3">
    <source>
        <dbReference type="ARBA" id="ARBA00022679"/>
    </source>
</evidence>
<keyword evidence="7 14" id="KW-0547">Nucleotide-binding</keyword>
<dbReference type="AlphaFoldDB" id="A0A803M257"/>